<keyword evidence="1" id="KW-0812">Transmembrane</keyword>
<feature type="transmembrane region" description="Helical" evidence="1">
    <location>
        <begin position="48"/>
        <end position="67"/>
    </location>
</feature>
<dbReference type="AlphaFoldDB" id="A0AAU7DJJ1"/>
<reference evidence="2" key="1">
    <citation type="submission" date="2023-03" db="EMBL/GenBank/DDBJ databases">
        <title>Edaphobacter sp.</title>
        <authorList>
            <person name="Huber K.J."/>
            <person name="Papendorf J."/>
            <person name="Pilke C."/>
            <person name="Bunk B."/>
            <person name="Sproeer C."/>
            <person name="Pester M."/>
        </authorList>
    </citation>
    <scope>NUCLEOTIDE SEQUENCE</scope>
    <source>
        <strain evidence="2">DSM 110680</strain>
    </source>
</reference>
<feature type="transmembrane region" description="Helical" evidence="1">
    <location>
        <begin position="21"/>
        <end position="42"/>
    </location>
</feature>
<sequence length="101" mass="11542">MKKIRPNLKYRDAWEAYDRRWVLAWVGTAAFALAFLFTVAGARGETSPLPLIGAVLLFFVLYLRFMLWRCPRCGHIFSIPGIKSLARGSECQSCHLPRLKV</sequence>
<keyword evidence="1" id="KW-0472">Membrane</keyword>
<dbReference type="RefSeq" id="WP_348263486.1">
    <property type="nucleotide sequence ID" value="NZ_CP121196.1"/>
</dbReference>
<protein>
    <submittedName>
        <fullName evidence="2">Uncharacterized protein</fullName>
    </submittedName>
</protein>
<keyword evidence="1" id="KW-1133">Transmembrane helix</keyword>
<organism evidence="2">
    <name type="scientific">Telmatobacter sp. DSM 110680</name>
    <dbReference type="NCBI Taxonomy" id="3036704"/>
    <lineage>
        <taxon>Bacteria</taxon>
        <taxon>Pseudomonadati</taxon>
        <taxon>Acidobacteriota</taxon>
        <taxon>Terriglobia</taxon>
        <taxon>Terriglobales</taxon>
        <taxon>Acidobacteriaceae</taxon>
        <taxon>Telmatobacter</taxon>
    </lineage>
</organism>
<proteinExistence type="predicted"/>
<gene>
    <name evidence="2" type="ORF">P8935_02770</name>
</gene>
<dbReference type="EMBL" id="CP121196">
    <property type="protein sequence ID" value="XBH18262.1"/>
    <property type="molecule type" value="Genomic_DNA"/>
</dbReference>
<evidence type="ECO:0000256" key="1">
    <source>
        <dbReference type="SAM" id="Phobius"/>
    </source>
</evidence>
<accession>A0AAU7DJJ1</accession>
<name>A0AAU7DJJ1_9BACT</name>
<evidence type="ECO:0000313" key="2">
    <source>
        <dbReference type="EMBL" id="XBH18262.1"/>
    </source>
</evidence>